<evidence type="ECO:0000313" key="2">
    <source>
        <dbReference type="EMBL" id="OJD22080.1"/>
    </source>
</evidence>
<organism evidence="2 3">
    <name type="scientific">Blastomyces percursus</name>
    <dbReference type="NCBI Taxonomy" id="1658174"/>
    <lineage>
        <taxon>Eukaryota</taxon>
        <taxon>Fungi</taxon>
        <taxon>Dikarya</taxon>
        <taxon>Ascomycota</taxon>
        <taxon>Pezizomycotina</taxon>
        <taxon>Eurotiomycetes</taxon>
        <taxon>Eurotiomycetidae</taxon>
        <taxon>Onygenales</taxon>
        <taxon>Ajellomycetaceae</taxon>
        <taxon>Blastomyces</taxon>
    </lineage>
</organism>
<dbReference type="Proteomes" id="UP000242791">
    <property type="component" value="Unassembled WGS sequence"/>
</dbReference>
<feature type="domain" description="GH18" evidence="1">
    <location>
        <begin position="1"/>
        <end position="99"/>
    </location>
</feature>
<dbReference type="GO" id="GO:0005975">
    <property type="term" value="P:carbohydrate metabolic process"/>
    <property type="evidence" value="ECO:0007669"/>
    <property type="project" value="InterPro"/>
</dbReference>
<evidence type="ECO:0000259" key="1">
    <source>
        <dbReference type="PROSITE" id="PS51910"/>
    </source>
</evidence>
<evidence type="ECO:0000313" key="3">
    <source>
        <dbReference type="Proteomes" id="UP000242791"/>
    </source>
</evidence>
<name>A0A1J9Q0N7_9EURO</name>
<protein>
    <recommendedName>
        <fullName evidence="1">GH18 domain-containing protein</fullName>
    </recommendedName>
</protein>
<feature type="non-terminal residue" evidence="2">
    <location>
        <position position="1"/>
    </location>
</feature>
<dbReference type="Gene3D" id="3.20.20.80">
    <property type="entry name" value="Glycosidases"/>
    <property type="match status" value="1"/>
</dbReference>
<reference evidence="2 3" key="1">
    <citation type="submission" date="2015-08" db="EMBL/GenBank/DDBJ databases">
        <title>Emmonsia species relationships and genome sequence.</title>
        <authorList>
            <person name="Cuomo C.A."/>
            <person name="Schwartz I.S."/>
            <person name="Kenyon C."/>
            <person name="De Hoog G.S."/>
            <person name="Govender N.P."/>
            <person name="Botha A."/>
            <person name="Moreno L."/>
            <person name="De Vries M."/>
            <person name="Munoz J.F."/>
            <person name="Stielow J.B."/>
        </authorList>
    </citation>
    <scope>NUCLEOTIDE SEQUENCE [LARGE SCALE GENOMIC DNA]</scope>
    <source>
        <strain evidence="2 3">EI222</strain>
    </source>
</reference>
<sequence>GGLTHLNYAFAYIDPTSFEVTTMDAAAPISLFDEVAALKIVKPSLQLYVSIGGCTFSDNNTITQPIFGKITRSPANRQKFADNSVSLNQYGFDGVDIDW</sequence>
<accession>A0A1J9Q0N7</accession>
<dbReference type="InterPro" id="IPR050314">
    <property type="entry name" value="Glycosyl_Hydrlase_18"/>
</dbReference>
<dbReference type="AlphaFoldDB" id="A0A1J9Q0N7"/>
<dbReference type="EMBL" id="LGTZ01001179">
    <property type="protein sequence ID" value="OJD22080.1"/>
    <property type="molecule type" value="Genomic_DNA"/>
</dbReference>
<dbReference type="VEuPathDB" id="FungiDB:ACJ73_06579"/>
<dbReference type="InterPro" id="IPR017853">
    <property type="entry name" value="GH"/>
</dbReference>
<dbReference type="SUPFAM" id="SSF51445">
    <property type="entry name" value="(Trans)glycosidases"/>
    <property type="match status" value="1"/>
</dbReference>
<dbReference type="PROSITE" id="PS51910">
    <property type="entry name" value="GH18_2"/>
    <property type="match status" value="1"/>
</dbReference>
<comment type="caution">
    <text evidence="2">The sequence shown here is derived from an EMBL/GenBank/DDBJ whole genome shotgun (WGS) entry which is preliminary data.</text>
</comment>
<dbReference type="PANTHER" id="PTHR11177">
    <property type="entry name" value="CHITINASE"/>
    <property type="match status" value="1"/>
</dbReference>
<dbReference type="PANTHER" id="PTHR11177:SF333">
    <property type="entry name" value="CHITINASE"/>
    <property type="match status" value="1"/>
</dbReference>
<dbReference type="STRING" id="1658174.A0A1J9Q0N7"/>
<keyword evidence="3" id="KW-1185">Reference proteome</keyword>
<dbReference type="InterPro" id="IPR001223">
    <property type="entry name" value="Glyco_hydro18_cat"/>
</dbReference>
<proteinExistence type="predicted"/>
<gene>
    <name evidence="2" type="ORF">ACJ73_06579</name>
</gene>
<dbReference type="Pfam" id="PF00704">
    <property type="entry name" value="Glyco_hydro_18"/>
    <property type="match status" value="1"/>
</dbReference>
<dbReference type="OrthoDB" id="4180203at2759"/>